<dbReference type="PANTHER" id="PTHR12526">
    <property type="entry name" value="GLYCOSYLTRANSFERASE"/>
    <property type="match status" value="1"/>
</dbReference>
<dbReference type="EMBL" id="JAUMVS010000019">
    <property type="protein sequence ID" value="MDO4841460.1"/>
    <property type="molecule type" value="Genomic_DNA"/>
</dbReference>
<keyword evidence="2" id="KW-1185">Reference proteome</keyword>
<dbReference type="Proteomes" id="UP001168575">
    <property type="component" value="Unassembled WGS sequence"/>
</dbReference>
<dbReference type="EC" id="2.4.-.-" evidence="1"/>
<accession>A0AA43RJ44</accession>
<evidence type="ECO:0000313" key="1">
    <source>
        <dbReference type="EMBL" id="MDO4841460.1"/>
    </source>
</evidence>
<dbReference type="Gene3D" id="3.40.50.2000">
    <property type="entry name" value="Glycogen Phosphorylase B"/>
    <property type="match status" value="2"/>
</dbReference>
<proteinExistence type="predicted"/>
<dbReference type="Pfam" id="PF13692">
    <property type="entry name" value="Glyco_trans_1_4"/>
    <property type="match status" value="1"/>
</dbReference>
<name>A0AA43RJ44_9ACTN</name>
<reference evidence="1" key="1">
    <citation type="submission" date="2023-07" db="EMBL/GenBank/DDBJ databases">
        <title>Between Cages and Wild: Unraveling the Impact of Captivity on Animal Microbiomes and Antimicrobial Resistance.</title>
        <authorList>
            <person name="Schmartz G.P."/>
            <person name="Rehner J."/>
            <person name="Schuff M.J."/>
            <person name="Becker S.L."/>
            <person name="Kravczyk M."/>
            <person name="Gurevich A."/>
            <person name="Francke R."/>
            <person name="Mueller R."/>
            <person name="Keller V."/>
            <person name="Keller A."/>
        </authorList>
    </citation>
    <scope>NUCLEOTIDE SEQUENCE</scope>
    <source>
        <strain evidence="1">S12M_St_49</strain>
    </source>
</reference>
<gene>
    <name evidence="1" type="ORF">Q3982_02140</name>
</gene>
<evidence type="ECO:0000313" key="2">
    <source>
        <dbReference type="Proteomes" id="UP001168575"/>
    </source>
</evidence>
<sequence length="387" mass="45375">MFNRKKHRLAVVVPTYPSEENMYLCAFVHSRVKAYQQAGINVEVLCVWDTYEDHSEYEIEGVHVTRLHTTSLEQYLFEEKFDVCFLHFFDLQFEAAVTSERLSNVKFFLWSHNPETRYWDWPLFTTPYFSAPSELTQAQKEEFEKRDIVIKKLNDQENVNWVFVSQTLKERSEELIGITFERGIVIPNLVDDRVYQFKKRRFKNRNSVIIVRKFDNVNTYALDVVMQVIVELSKRKGFRKLNFDIYGAGVMFDELTAPVKDFENVHLHEHFLSQNELKQAYEQHGIGLFATRFDSQGVAMCEAALSGMPVVSSQIDAANYFLPNDMGLLCEVENPVAYADVIEKLVKDRRYYKRCAKACHEKVRSMCSREQTVNKEIEINRKAVSEK</sequence>
<comment type="caution">
    <text evidence="1">The sequence shown here is derived from an EMBL/GenBank/DDBJ whole genome shotgun (WGS) entry which is preliminary data.</text>
</comment>
<dbReference type="GO" id="GO:0016757">
    <property type="term" value="F:glycosyltransferase activity"/>
    <property type="evidence" value="ECO:0007669"/>
    <property type="project" value="UniProtKB-KW"/>
</dbReference>
<dbReference type="AlphaFoldDB" id="A0AA43RJ44"/>
<dbReference type="CDD" id="cd03801">
    <property type="entry name" value="GT4_PimA-like"/>
    <property type="match status" value="1"/>
</dbReference>
<dbReference type="SUPFAM" id="SSF53756">
    <property type="entry name" value="UDP-Glycosyltransferase/glycogen phosphorylase"/>
    <property type="match status" value="1"/>
</dbReference>
<protein>
    <submittedName>
        <fullName evidence="1">Glycosyltransferase family 4 protein</fullName>
        <ecNumber evidence="1">2.4.-.-</ecNumber>
    </submittedName>
</protein>
<keyword evidence="1" id="KW-0328">Glycosyltransferase</keyword>
<keyword evidence="1" id="KW-0808">Transferase</keyword>
<organism evidence="1 2">
    <name type="scientific">Phoenicibacter congonensis</name>
    <dbReference type="NCBI Taxonomy" id="1944646"/>
    <lineage>
        <taxon>Bacteria</taxon>
        <taxon>Bacillati</taxon>
        <taxon>Actinomycetota</taxon>
        <taxon>Coriobacteriia</taxon>
        <taxon>Eggerthellales</taxon>
        <taxon>Eggerthellaceae</taxon>
        <taxon>Phoenicibacter</taxon>
    </lineage>
</organism>